<evidence type="ECO:0000313" key="1">
    <source>
        <dbReference type="EMBL" id="OOG23539.1"/>
    </source>
</evidence>
<reference evidence="1 2" key="1">
    <citation type="submission" date="2017-02" db="EMBL/GenBank/DDBJ databases">
        <title>Genomic diversity within the haloalkaliphilic genus Thioalkalivibrio.</title>
        <authorList>
            <person name="Ahn A.-C."/>
            <person name="Meier-Kolthoff J."/>
            <person name="Overmars L."/>
            <person name="Richter M."/>
            <person name="Woyke T."/>
            <person name="Sorokin D.Y."/>
            <person name="Muyzer G."/>
        </authorList>
    </citation>
    <scope>NUCLEOTIDE SEQUENCE [LARGE SCALE GENOMIC DNA]</scope>
    <source>
        <strain evidence="1 2">ALJD</strain>
    </source>
</reference>
<keyword evidence="2" id="KW-1185">Reference proteome</keyword>
<protein>
    <submittedName>
        <fullName evidence="1">Uncharacterized protein</fullName>
    </submittedName>
</protein>
<dbReference type="RefSeq" id="WP_077279210.1">
    <property type="nucleotide sequence ID" value="NZ_MVBK01000061.1"/>
</dbReference>
<evidence type="ECO:0000313" key="2">
    <source>
        <dbReference type="Proteomes" id="UP000189462"/>
    </source>
</evidence>
<accession>A0A1V3NEK2</accession>
<gene>
    <name evidence="1" type="ORF">B1C78_11020</name>
</gene>
<sequence length="154" mass="17031">MDTAVGFRLALPGNVERVIDGGAALIFIYPDARSVTLVSTFENDLSGWFEGKDTSLAEFVRMVFDPSTPVDIPLGDVAQEMRDALLHGETRVLRYSTGPVEIHRLMFTEDPTRGLRERAFVTSDTVPHAQLEISAEGISTKEFEEILSSLGTWN</sequence>
<proteinExistence type="predicted"/>
<organism evidence="1 2">
    <name type="scientific">Thioalkalivibrio denitrificans</name>
    <dbReference type="NCBI Taxonomy" id="108003"/>
    <lineage>
        <taxon>Bacteria</taxon>
        <taxon>Pseudomonadati</taxon>
        <taxon>Pseudomonadota</taxon>
        <taxon>Gammaproteobacteria</taxon>
        <taxon>Chromatiales</taxon>
        <taxon>Ectothiorhodospiraceae</taxon>
        <taxon>Thioalkalivibrio</taxon>
    </lineage>
</organism>
<dbReference type="AlphaFoldDB" id="A0A1V3NEK2"/>
<dbReference type="EMBL" id="MVBK01000061">
    <property type="protein sequence ID" value="OOG23539.1"/>
    <property type="molecule type" value="Genomic_DNA"/>
</dbReference>
<dbReference type="Proteomes" id="UP000189462">
    <property type="component" value="Unassembled WGS sequence"/>
</dbReference>
<name>A0A1V3NEK2_9GAMM</name>
<comment type="caution">
    <text evidence="1">The sequence shown here is derived from an EMBL/GenBank/DDBJ whole genome shotgun (WGS) entry which is preliminary data.</text>
</comment>